<protein>
    <submittedName>
        <fullName evidence="4">Phosphodiester glycosidase family protein</fullName>
    </submittedName>
</protein>
<reference evidence="4 5" key="2">
    <citation type="journal article" date="2017" name="Genome Announc.">
        <title>Draft Genome Sequences of Four Alkaliphilic Bacteria Belonging to the Anaerobacillus Genus.</title>
        <authorList>
            <person name="Bassil N.M."/>
            <person name="Lloyd J.R."/>
        </authorList>
    </citation>
    <scope>NUCLEOTIDE SEQUENCE [LARGE SCALE GENOMIC DNA]</scope>
    <source>
        <strain evidence="4 5">NB2006</strain>
    </source>
</reference>
<dbReference type="OrthoDB" id="9809781at2"/>
<dbReference type="PANTHER" id="PTHR40446">
    <property type="entry name" value="N-ACETYLGLUCOSAMINE-1-PHOSPHODIESTER ALPHA-N-ACETYLGLUCOSAMINIDASE"/>
    <property type="match status" value="1"/>
</dbReference>
<dbReference type="Proteomes" id="UP000180175">
    <property type="component" value="Chromosome"/>
</dbReference>
<name>A0A1S2MD10_9BACI</name>
<reference evidence="4 5" key="3">
    <citation type="journal article" date="2019" name="Int. J. Syst. Evol. Microbiol.">
        <title>Anaerobacillus isosaccharinicus sp. nov., an alkaliphilic bacterium which degrades isosaccharinic acid.</title>
        <authorList>
            <person name="Bassil N.M."/>
            <person name="Lloyd J.R."/>
        </authorList>
    </citation>
    <scope>NUCLEOTIDE SEQUENCE [LARGE SCALE GENOMIC DNA]</scope>
    <source>
        <strain evidence="4 5">NB2006</strain>
    </source>
</reference>
<dbReference type="RefSeq" id="WP_071316081.1">
    <property type="nucleotide sequence ID" value="NZ_CP063356.2"/>
</dbReference>
<dbReference type="KEGG" id="aia:AWH56_020625"/>
<reference evidence="3 5" key="1">
    <citation type="submission" date="2016-10" db="EMBL/GenBank/DDBJ databases">
        <title>Draft genome sequences of four alkaliphilic bacteria belonging to the Anaerobacillus genus.</title>
        <authorList>
            <person name="Bassil N.M."/>
            <person name="Lloyd J.R."/>
        </authorList>
    </citation>
    <scope>NUCLEOTIDE SEQUENCE [LARGE SCALE GENOMIC DNA]</scope>
    <source>
        <strain evidence="3 5">NB2006</strain>
    </source>
</reference>
<dbReference type="InterPro" id="IPR018711">
    <property type="entry name" value="NAGPA"/>
</dbReference>
<organism evidence="3 5">
    <name type="scientific">Anaerobacillus isosaccharinicus</name>
    <dbReference type="NCBI Taxonomy" id="1532552"/>
    <lineage>
        <taxon>Bacteria</taxon>
        <taxon>Bacillati</taxon>
        <taxon>Bacillota</taxon>
        <taxon>Bacilli</taxon>
        <taxon>Bacillales</taxon>
        <taxon>Bacillaceae</taxon>
        <taxon>Anaerobacillus</taxon>
    </lineage>
</organism>
<dbReference type="EMBL" id="LQXD01000035">
    <property type="protein sequence ID" value="OIJ22692.1"/>
    <property type="molecule type" value="Genomic_DNA"/>
</dbReference>
<keyword evidence="4" id="KW-0378">Hydrolase</keyword>
<feature type="domain" description="Phosphodiester glycosidase" evidence="2">
    <location>
        <begin position="186"/>
        <end position="360"/>
    </location>
</feature>
<gene>
    <name evidence="4" type="ORF">AWH56_020625</name>
    <name evidence="3" type="ORF">AWH56_05020</name>
</gene>
<dbReference type="PANTHER" id="PTHR40446:SF2">
    <property type="entry name" value="N-ACETYLGLUCOSAMINE-1-PHOSPHODIESTER ALPHA-N-ACETYLGLUCOSAMINIDASE"/>
    <property type="match status" value="1"/>
</dbReference>
<dbReference type="AlphaFoldDB" id="A0A1S2MD10"/>
<accession>A0A1S2MD10</accession>
<proteinExistence type="predicted"/>
<reference evidence="4" key="4">
    <citation type="submission" date="2020-10" db="EMBL/GenBank/DDBJ databases">
        <authorList>
            <person name="Bassil N.M."/>
            <person name="Lloyd J.R."/>
        </authorList>
    </citation>
    <scope>NUCLEOTIDE SEQUENCE</scope>
    <source>
        <strain evidence="4">NB2006</strain>
    </source>
</reference>
<sequence length="361" mass="40176">MLIRIYIFLLFLLAPILGIFLFFGQNNPYSSLESGSLVEGHMEILEHNEMIRSNLFVKRELITETQLLSHVSNEILGFMQENANEELLDYLEQQEKLNLIVEASARHQQKSADLIDSLLATMLGDPIGQTFGENSIVKVYSLQEAGYRGYMAKVRLHNPNAIKMLLANDEIASNGETTSQAAKRSGAVLAINAGGFTSQNGKLYPIGITVIDGEIVTFYDTSISFIGFNKKGHLVGGNVNSREQIKEMEVQQGASFHPILLKQGVKQNIPARWANTRHPRTLIGHFTNGDLFFMVVDGRREGWSTGVTLEEAQDKLIEFNIRDAYNLDGGGSSTFYYDGKVLNKPSAGQERRVTTNIVVMP</sequence>
<evidence type="ECO:0000313" key="3">
    <source>
        <dbReference type="EMBL" id="OIJ22692.1"/>
    </source>
</evidence>
<feature type="transmembrane region" description="Helical" evidence="1">
    <location>
        <begin position="5"/>
        <end position="24"/>
    </location>
</feature>
<evidence type="ECO:0000313" key="4">
    <source>
        <dbReference type="EMBL" id="QOY35082.1"/>
    </source>
</evidence>
<evidence type="ECO:0000259" key="2">
    <source>
        <dbReference type="Pfam" id="PF09992"/>
    </source>
</evidence>
<keyword evidence="1" id="KW-0812">Transmembrane</keyword>
<keyword evidence="5" id="KW-1185">Reference proteome</keyword>
<evidence type="ECO:0000256" key="1">
    <source>
        <dbReference type="SAM" id="Phobius"/>
    </source>
</evidence>
<keyword evidence="4" id="KW-0326">Glycosidase</keyword>
<dbReference type="GO" id="GO:0016798">
    <property type="term" value="F:hydrolase activity, acting on glycosyl bonds"/>
    <property type="evidence" value="ECO:0007669"/>
    <property type="project" value="UniProtKB-KW"/>
</dbReference>
<keyword evidence="1" id="KW-0472">Membrane</keyword>
<dbReference type="EMBL" id="CP063356">
    <property type="protein sequence ID" value="QOY35082.1"/>
    <property type="molecule type" value="Genomic_DNA"/>
</dbReference>
<evidence type="ECO:0000313" key="5">
    <source>
        <dbReference type="Proteomes" id="UP000180175"/>
    </source>
</evidence>
<keyword evidence="1" id="KW-1133">Transmembrane helix</keyword>
<dbReference type="Pfam" id="PF09992">
    <property type="entry name" value="NAGPA"/>
    <property type="match status" value="1"/>
</dbReference>